<dbReference type="InterPro" id="IPR017850">
    <property type="entry name" value="Alkaline_phosphatase_core_sf"/>
</dbReference>
<dbReference type="AlphaFoldDB" id="A0A7V8V1Q8"/>
<comment type="caution">
    <text evidence="2">The sequence shown here is derived from an EMBL/GenBank/DDBJ whole genome shotgun (WGS) entry which is preliminary data.</text>
</comment>
<dbReference type="Gene3D" id="3.40.720.10">
    <property type="entry name" value="Alkaline Phosphatase, subunit A"/>
    <property type="match status" value="1"/>
</dbReference>
<dbReference type="InterPro" id="IPR050738">
    <property type="entry name" value="Sulfatase"/>
</dbReference>
<evidence type="ECO:0000256" key="1">
    <source>
        <dbReference type="ARBA" id="ARBA00008779"/>
    </source>
</evidence>
<reference evidence="2 3" key="1">
    <citation type="submission" date="2020-05" db="EMBL/GenBank/DDBJ databases">
        <title>Bremerella alba sp. nov., a novel planctomycete isolated from the surface of the macroalga Fucus spiralis.</title>
        <authorList>
            <person name="Godinho O."/>
            <person name="Botelho R."/>
            <person name="Albuquerque L."/>
            <person name="Wiegand S."/>
            <person name="Da Costa M.S."/>
            <person name="Lobo-Da-Cunha A."/>
            <person name="Jogler C."/>
            <person name="Lage O.M."/>
        </authorList>
    </citation>
    <scope>NUCLEOTIDE SEQUENCE [LARGE SCALE GENOMIC DNA]</scope>
    <source>
        <strain evidence="2 3">FF15</strain>
    </source>
</reference>
<organism evidence="2 3">
    <name type="scientific">Bremerella alba</name>
    <dbReference type="NCBI Taxonomy" id="980252"/>
    <lineage>
        <taxon>Bacteria</taxon>
        <taxon>Pseudomonadati</taxon>
        <taxon>Planctomycetota</taxon>
        <taxon>Planctomycetia</taxon>
        <taxon>Pirellulales</taxon>
        <taxon>Pirellulaceae</taxon>
        <taxon>Bremerella</taxon>
    </lineage>
</organism>
<name>A0A7V8V1Q8_9BACT</name>
<evidence type="ECO:0008006" key="4">
    <source>
        <dbReference type="Google" id="ProtNLM"/>
    </source>
</evidence>
<comment type="similarity">
    <text evidence="1">Belongs to the sulfatase family.</text>
</comment>
<dbReference type="EMBL" id="JABRWO010000001">
    <property type="protein sequence ID" value="MBA2113216.1"/>
    <property type="molecule type" value="Genomic_DNA"/>
</dbReference>
<protein>
    <recommendedName>
        <fullName evidence="4">Sulfatase N-terminal domain-containing protein</fullName>
    </recommendedName>
</protein>
<dbReference type="PANTHER" id="PTHR42693:SF43">
    <property type="entry name" value="BLL2667 PROTEIN"/>
    <property type="match status" value="1"/>
</dbReference>
<accession>A0A7V8V1Q8</accession>
<gene>
    <name evidence="2" type="ORF">HOV93_03650</name>
</gene>
<dbReference type="SUPFAM" id="SSF53649">
    <property type="entry name" value="Alkaline phosphatase-like"/>
    <property type="match status" value="1"/>
</dbReference>
<evidence type="ECO:0000313" key="2">
    <source>
        <dbReference type="EMBL" id="MBA2113216.1"/>
    </source>
</evidence>
<dbReference type="Proteomes" id="UP000551616">
    <property type="component" value="Unassembled WGS sequence"/>
</dbReference>
<dbReference type="PANTHER" id="PTHR42693">
    <property type="entry name" value="ARYLSULFATASE FAMILY MEMBER"/>
    <property type="match status" value="1"/>
</dbReference>
<sequence length="176" mass="19724">MGRVVDAIDEMGELDNTLGSAKHYNHFPAGWAWAMYTPFQWTKQIASHFGGTRNGMAISWPKGIQARGEVRDQFHHVIDVYPAILEIVGVETPVQLNGIALKPVEGISMAYSFDDAKAEGRRTTQYFEMLGNQGIYHDGWMASALRGVPWVSENPPANLLEMPWELYHVEEGFSQA</sequence>
<keyword evidence="3" id="KW-1185">Reference proteome</keyword>
<proteinExistence type="inferred from homology"/>
<evidence type="ECO:0000313" key="3">
    <source>
        <dbReference type="Proteomes" id="UP000551616"/>
    </source>
</evidence>